<organism evidence="1 2">
    <name type="scientific">Macrococcus armenti</name>
    <dbReference type="NCBI Taxonomy" id="2875764"/>
    <lineage>
        <taxon>Bacteria</taxon>
        <taxon>Bacillati</taxon>
        <taxon>Bacillota</taxon>
        <taxon>Bacilli</taxon>
        <taxon>Bacillales</taxon>
        <taxon>Staphylococcaceae</taxon>
        <taxon>Macrococcus</taxon>
    </lineage>
</organism>
<proteinExistence type="predicted"/>
<keyword evidence="1" id="KW-0418">Kinase</keyword>
<accession>A0ABY3ZYT9</accession>
<dbReference type="GO" id="GO:0016301">
    <property type="term" value="F:kinase activity"/>
    <property type="evidence" value="ECO:0007669"/>
    <property type="project" value="UniProtKB-KW"/>
</dbReference>
<dbReference type="Pfam" id="PF08810">
    <property type="entry name" value="KapB"/>
    <property type="match status" value="1"/>
</dbReference>
<dbReference type="SMART" id="SM01298">
    <property type="entry name" value="KapB"/>
    <property type="match status" value="1"/>
</dbReference>
<evidence type="ECO:0000313" key="1">
    <source>
        <dbReference type="EMBL" id="UOB21119.1"/>
    </source>
</evidence>
<dbReference type="Gene3D" id="2.30.30.430">
    <property type="entry name" value="Kinase associated protein B domain"/>
    <property type="match status" value="1"/>
</dbReference>
<dbReference type="EMBL" id="CP094348">
    <property type="protein sequence ID" value="UOB21119.1"/>
    <property type="molecule type" value="Genomic_DNA"/>
</dbReference>
<gene>
    <name evidence="1" type="ORF">MRZ06_03310</name>
</gene>
<name>A0ABY3ZYT9_9STAP</name>
<keyword evidence="1" id="KW-0808">Transferase</keyword>
<dbReference type="InterPro" id="IPR014916">
    <property type="entry name" value="KapB"/>
</dbReference>
<dbReference type="InterPro" id="IPR038080">
    <property type="entry name" value="KapB_sf"/>
</dbReference>
<keyword evidence="1" id="KW-0449">Lipoprotein</keyword>
<dbReference type="SUPFAM" id="SSF141251">
    <property type="entry name" value="Kinase-associated protein B-like"/>
    <property type="match status" value="1"/>
</dbReference>
<reference evidence="1" key="1">
    <citation type="submission" date="2022-03" db="EMBL/GenBank/DDBJ databases">
        <authorList>
            <person name="Vrbovska V."/>
            <person name="Kovarovic V."/>
            <person name="Botka T."/>
            <person name="Pantucek R."/>
        </authorList>
    </citation>
    <scope>NUCLEOTIDE SEQUENCE</scope>
    <source>
        <strain evidence="1">CCM 2609</strain>
    </source>
</reference>
<protein>
    <submittedName>
        <fullName evidence="1">Kinase-associated lipoprotein B</fullName>
    </submittedName>
</protein>
<dbReference type="RefSeq" id="WP_243366521.1">
    <property type="nucleotide sequence ID" value="NZ_CP094348.1"/>
</dbReference>
<dbReference type="Proteomes" id="UP000830343">
    <property type="component" value="Chromosome"/>
</dbReference>
<reference evidence="1" key="2">
    <citation type="submission" date="2022-04" db="EMBL/GenBank/DDBJ databases">
        <title>Antimicrobial genetic elements in methicillin-resistant Macrococcus armenti.</title>
        <authorList>
            <person name="Keller J.E."/>
            <person name="Schwendener S."/>
            <person name="Pantucek R."/>
            <person name="Perreten V."/>
        </authorList>
    </citation>
    <scope>NUCLEOTIDE SEQUENCE</scope>
    <source>
        <strain evidence="1">CCM 2609</strain>
    </source>
</reference>
<sequence>MYFRLMHKTGIYIVEHLESRQNGELVQVINVITHPTQGDLHNRNEVENVFFHERRALSYKEKRIVDKNLLKPYEDDVLSYEDSLRNAINKMEEKLKREDNAFNKQSLLMLQNLKAEYAKQYKTDF</sequence>
<keyword evidence="2" id="KW-1185">Reference proteome</keyword>
<evidence type="ECO:0000313" key="2">
    <source>
        <dbReference type="Proteomes" id="UP000830343"/>
    </source>
</evidence>